<reference evidence="1 2" key="1">
    <citation type="journal article" date="2000" name="Nature">
        <title>The genome sequence of the plant pathogen Xylella fastidiosa.</title>
        <authorList>
            <person name="Simpson A.J."/>
            <person name="Reinach F.C."/>
            <person name="Arruda P."/>
            <person name="Abreu F.A."/>
            <person name="Acencio M."/>
            <person name="Alvarenga R."/>
            <person name="Alves L.M."/>
            <person name="Araya J.E."/>
            <person name="Baia G.S."/>
            <person name="Baptista C.S."/>
            <person name="Barros M.H."/>
            <person name="Bonaccorsi E.D."/>
            <person name="Bordin S."/>
            <person name="Bove J.M."/>
            <person name="Briones M.R."/>
            <person name="Bueno M.R."/>
            <person name="Camargo A.A."/>
            <person name="Camargo L.E."/>
            <person name="Carraro D.M."/>
            <person name="Carrer H."/>
            <person name="Colauto N.B."/>
            <person name="Colombo C."/>
            <person name="Costa F.F."/>
            <person name="Costa M.C."/>
            <person name="Costa-Neto C.M."/>
            <person name="Coutinho L.L."/>
            <person name="Cristofani M."/>
            <person name="Dias-Neto E."/>
            <person name="Docena C."/>
            <person name="El-Dorry H."/>
            <person name="Facincani A.P."/>
            <person name="Ferreira A.J."/>
            <person name="Ferreira V.C."/>
            <person name="Ferro J.A."/>
            <person name="Fraga J.S."/>
            <person name="Franca S.C."/>
            <person name="Franco M.C."/>
            <person name="Frohme M."/>
            <person name="Furlan L.R."/>
            <person name="Garnier M."/>
            <person name="Goldman G.H."/>
            <person name="Goldman M.H."/>
            <person name="Gomes S.L."/>
            <person name="Gruber A."/>
            <person name="Ho P.L."/>
            <person name="Hoheisel J.D."/>
            <person name="Junqueira M.L."/>
            <person name="Kemper E.L."/>
            <person name="Kitajima J.P."/>
            <person name="Krieger J.E."/>
            <person name="Kuramae E.E."/>
            <person name="Laigret F."/>
            <person name="Lambais M.R."/>
            <person name="Leite L.C."/>
            <person name="Lemos E.G."/>
            <person name="Lemos M.V."/>
            <person name="Lopes S.A."/>
            <person name="Lopes C.R."/>
            <person name="Machado J.A."/>
            <person name="Machado M.A."/>
            <person name="Madeira A.M."/>
            <person name="Madeira H.M."/>
            <person name="Marino C.L."/>
            <person name="Marques M.V."/>
            <person name="Martins E.A."/>
            <person name="Martins E.M."/>
            <person name="Matsukuma A.Y."/>
            <person name="Menck C.F."/>
            <person name="Miracca E.C."/>
            <person name="Miyaki C.Y."/>
            <person name="Monteriro-Vitorello C.B."/>
            <person name="Moon D.H."/>
            <person name="Nagai M.A."/>
            <person name="Nascimento A.L."/>
            <person name="Netto L.E."/>
            <person name="Nhani A.Jr."/>
            <person name="Nobrega F.G."/>
            <person name="Nunes L.R."/>
            <person name="Oliveira M.A."/>
            <person name="de Oliveira M.C."/>
            <person name="de Oliveira R.C."/>
            <person name="Palmieri D.A."/>
            <person name="Paris A."/>
            <person name="Peixoto B.R."/>
            <person name="Pereira G.A."/>
            <person name="Pereira H.A.Jr."/>
            <person name="Pesquero J.B."/>
            <person name="Quaggio R.B."/>
            <person name="Roberto P.G."/>
            <person name="Rodrigues V."/>
            <person name="de M Rosa A.J."/>
            <person name="de Rosa V.E.Jr."/>
            <person name="de Sa R.G."/>
            <person name="Santelli R.V."/>
            <person name="Sawasaki H.E."/>
            <person name="da Silva A.C."/>
            <person name="da Silva A.M."/>
            <person name="da Silva F.R."/>
            <person name="da Silva W.A.Jr."/>
            <person name="da Silveira J.F."/>
            <person name="Silvestri M.L."/>
            <person name="Siqueira W.J."/>
            <person name="de Souza A.A."/>
            <person name="de Souza A.P."/>
            <person name="Terenzi M.F."/>
            <person name="Truffi D."/>
            <person name="Tsai S.M."/>
            <person name="Tsuhako M.H."/>
            <person name="Vallada H."/>
            <person name="Van Sluys M.A."/>
            <person name="Verjovski-Almeida S."/>
            <person name="Vettore A.L."/>
            <person name="Zago M.A."/>
            <person name="Zatz M."/>
            <person name="Meidanis J."/>
            <person name="Setubal J.C."/>
        </authorList>
    </citation>
    <scope>NUCLEOTIDE SEQUENCE [LARGE SCALE GENOMIC DNA]</scope>
    <source>
        <strain evidence="1 2">9a5c</strain>
    </source>
</reference>
<evidence type="ECO:0000313" key="2">
    <source>
        <dbReference type="Proteomes" id="UP000000812"/>
    </source>
</evidence>
<dbReference type="PIR" id="E82692">
    <property type="entry name" value="E82692"/>
</dbReference>
<dbReference type="STRING" id="160492.XF_1358"/>
<sequence>MSPSQWVFRSLSSSVVCGREWCVISGVNHSGSGVIRAWECSWLALAGGCCDPEYNGVRCNSSQVSAAAHCCDAGWRDILPQFLGLRAVLQYLCCLESVAHVFQDDRYLSPFGGMSASDGMDGRGLHSCQIFICPDHCIRFGRSLAEGGYTRACGWSTCE</sequence>
<accession>Q9PDM1</accession>
<evidence type="ECO:0000313" key="1">
    <source>
        <dbReference type="EMBL" id="AAF84167.1"/>
    </source>
</evidence>
<name>Q9PDM1_XYLFA</name>
<dbReference type="KEGG" id="xfa:XF_1358"/>
<organism evidence="1 2">
    <name type="scientific">Xylella fastidiosa (strain 9a5c)</name>
    <dbReference type="NCBI Taxonomy" id="160492"/>
    <lineage>
        <taxon>Bacteria</taxon>
        <taxon>Pseudomonadati</taxon>
        <taxon>Pseudomonadota</taxon>
        <taxon>Gammaproteobacteria</taxon>
        <taxon>Lysobacterales</taxon>
        <taxon>Lysobacteraceae</taxon>
        <taxon>Xylella</taxon>
    </lineage>
</organism>
<dbReference type="Proteomes" id="UP000000812">
    <property type="component" value="Chromosome"/>
</dbReference>
<dbReference type="HOGENOM" id="CLU_1660050_0_0_6"/>
<dbReference type="EMBL" id="AE003849">
    <property type="protein sequence ID" value="AAF84167.1"/>
    <property type="molecule type" value="Genomic_DNA"/>
</dbReference>
<dbReference type="AlphaFoldDB" id="Q9PDM1"/>
<proteinExistence type="predicted"/>
<protein>
    <submittedName>
        <fullName evidence="1">Uncharacterized protein</fullName>
    </submittedName>
</protein>
<gene>
    <name evidence="1" type="ordered locus">XF_1358</name>
</gene>